<dbReference type="PANTHER" id="PTHR21660:SF40">
    <property type="entry name" value="OS01G0229600 PROTEIN"/>
    <property type="match status" value="1"/>
</dbReference>
<name>A0A3L6SKT7_PANMI</name>
<dbReference type="STRING" id="4540.A0A3L6SKT7"/>
<sequence length="178" mass="19490">MPYQIFHFLSTPLILHHCYSLNRRTKSRWKEKLTDTAVEVRKKESGELVAIGRQNADVAEGNWHAGAIAAAVDNMCSAVVFTVEGSPTATVHYSLSYFSPPIPTFVRARCVIDSNAIANLLPFPVHSTHSASLLRPQSQDEVEMEGRVVSRKGTGTLTAAVVEVSKKESGELVTIGRQ</sequence>
<dbReference type="AlphaFoldDB" id="A0A3L6SKT7"/>
<dbReference type="PANTHER" id="PTHR21660">
    <property type="entry name" value="THIOESTERASE SUPERFAMILY MEMBER-RELATED"/>
    <property type="match status" value="1"/>
</dbReference>
<dbReference type="InterPro" id="IPR029069">
    <property type="entry name" value="HotDog_dom_sf"/>
</dbReference>
<dbReference type="OrthoDB" id="46529at2759"/>
<dbReference type="SUPFAM" id="SSF54637">
    <property type="entry name" value="Thioesterase/thiol ester dehydrase-isomerase"/>
    <property type="match status" value="1"/>
</dbReference>
<accession>A0A3L6SKT7</accession>
<protein>
    <submittedName>
        <fullName evidence="1">Acyl-coenzyme A thioesterase 13-like</fullName>
    </submittedName>
</protein>
<comment type="caution">
    <text evidence="1">The sequence shown here is derived from an EMBL/GenBank/DDBJ whole genome shotgun (WGS) entry which is preliminary data.</text>
</comment>
<dbReference type="InterPro" id="IPR039298">
    <property type="entry name" value="ACOT13"/>
</dbReference>
<gene>
    <name evidence="1" type="ORF">C2845_PM07G22480</name>
</gene>
<evidence type="ECO:0000313" key="1">
    <source>
        <dbReference type="EMBL" id="RLN22765.1"/>
    </source>
</evidence>
<dbReference type="GO" id="GO:0047617">
    <property type="term" value="F:fatty acyl-CoA hydrolase activity"/>
    <property type="evidence" value="ECO:0007669"/>
    <property type="project" value="InterPro"/>
</dbReference>
<dbReference type="Proteomes" id="UP000275267">
    <property type="component" value="Unassembled WGS sequence"/>
</dbReference>
<dbReference type="EMBL" id="PQIB02000004">
    <property type="protein sequence ID" value="RLN22765.1"/>
    <property type="molecule type" value="Genomic_DNA"/>
</dbReference>
<keyword evidence="2" id="KW-1185">Reference proteome</keyword>
<proteinExistence type="predicted"/>
<dbReference type="Gene3D" id="3.10.129.10">
    <property type="entry name" value="Hotdog Thioesterase"/>
    <property type="match status" value="1"/>
</dbReference>
<evidence type="ECO:0000313" key="2">
    <source>
        <dbReference type="Proteomes" id="UP000275267"/>
    </source>
</evidence>
<organism evidence="1 2">
    <name type="scientific">Panicum miliaceum</name>
    <name type="common">Proso millet</name>
    <name type="synonym">Broomcorn millet</name>
    <dbReference type="NCBI Taxonomy" id="4540"/>
    <lineage>
        <taxon>Eukaryota</taxon>
        <taxon>Viridiplantae</taxon>
        <taxon>Streptophyta</taxon>
        <taxon>Embryophyta</taxon>
        <taxon>Tracheophyta</taxon>
        <taxon>Spermatophyta</taxon>
        <taxon>Magnoliopsida</taxon>
        <taxon>Liliopsida</taxon>
        <taxon>Poales</taxon>
        <taxon>Poaceae</taxon>
        <taxon>PACMAD clade</taxon>
        <taxon>Panicoideae</taxon>
        <taxon>Panicodae</taxon>
        <taxon>Paniceae</taxon>
        <taxon>Panicinae</taxon>
        <taxon>Panicum</taxon>
        <taxon>Panicum sect. Panicum</taxon>
    </lineage>
</organism>
<reference evidence="2" key="1">
    <citation type="journal article" date="2019" name="Nat. Commun.">
        <title>The genome of broomcorn millet.</title>
        <authorList>
            <person name="Zou C."/>
            <person name="Miki D."/>
            <person name="Li D."/>
            <person name="Tang Q."/>
            <person name="Xiao L."/>
            <person name="Rajput S."/>
            <person name="Deng P."/>
            <person name="Jia W."/>
            <person name="Huang R."/>
            <person name="Zhang M."/>
            <person name="Sun Y."/>
            <person name="Hu J."/>
            <person name="Fu X."/>
            <person name="Schnable P.S."/>
            <person name="Li F."/>
            <person name="Zhang H."/>
            <person name="Feng B."/>
            <person name="Zhu X."/>
            <person name="Liu R."/>
            <person name="Schnable J.C."/>
            <person name="Zhu J.-K."/>
            <person name="Zhang H."/>
        </authorList>
    </citation>
    <scope>NUCLEOTIDE SEQUENCE [LARGE SCALE GENOMIC DNA]</scope>
</reference>